<feature type="compositionally biased region" description="Pro residues" evidence="3">
    <location>
        <begin position="192"/>
        <end position="203"/>
    </location>
</feature>
<feature type="compositionally biased region" description="Low complexity" evidence="3">
    <location>
        <begin position="131"/>
        <end position="140"/>
    </location>
</feature>
<dbReference type="InterPro" id="IPR036028">
    <property type="entry name" value="SH3-like_dom_sf"/>
</dbReference>
<accession>A0A1Y2HA93</accession>
<evidence type="ECO:0000313" key="6">
    <source>
        <dbReference type="Proteomes" id="UP000193411"/>
    </source>
</evidence>
<sequence length="235" mass="24849">MESGRDSSPISRRLKTLSISSTGSYHFPFKVRDFAHPPSSPLHYGIYPITSPTPSTTSDIDNLFPCHARAMYDFEAQDPSELSFPEGALIYILERKYPGWLLGILNDQEGLVPENYVCIEDDTSDSDDTSRPPSSMEAATAVGAAATASYSFPNELSSSNPASAAAAAAAPNGLQSASPPPVSSGQTSPRASPSPAPVAPGLPPSSRDPSPAHESRKRSPSEVSESVPRSTLEDE</sequence>
<evidence type="ECO:0000259" key="4">
    <source>
        <dbReference type="PROSITE" id="PS50002"/>
    </source>
</evidence>
<evidence type="ECO:0000256" key="1">
    <source>
        <dbReference type="ARBA" id="ARBA00022443"/>
    </source>
</evidence>
<evidence type="ECO:0000313" key="5">
    <source>
        <dbReference type="EMBL" id="ORZ31508.1"/>
    </source>
</evidence>
<dbReference type="PANTHER" id="PTHR15735:SF21">
    <property type="entry name" value="PROTEIN NERVOUS WRECK"/>
    <property type="match status" value="1"/>
</dbReference>
<evidence type="ECO:0000256" key="2">
    <source>
        <dbReference type="PROSITE-ProRule" id="PRU00192"/>
    </source>
</evidence>
<proteinExistence type="predicted"/>
<keyword evidence="1 2" id="KW-0728">SH3 domain</keyword>
<dbReference type="PRINTS" id="PR00452">
    <property type="entry name" value="SH3DOMAIN"/>
</dbReference>
<feature type="region of interest" description="Disordered" evidence="3">
    <location>
        <begin position="154"/>
        <end position="235"/>
    </location>
</feature>
<dbReference type="Gene3D" id="2.30.30.40">
    <property type="entry name" value="SH3 Domains"/>
    <property type="match status" value="1"/>
</dbReference>
<feature type="compositionally biased region" description="Low complexity" evidence="3">
    <location>
        <begin position="221"/>
        <end position="235"/>
    </location>
</feature>
<feature type="domain" description="SH3" evidence="4">
    <location>
        <begin position="63"/>
        <end position="122"/>
    </location>
</feature>
<dbReference type="InterPro" id="IPR001452">
    <property type="entry name" value="SH3_domain"/>
</dbReference>
<dbReference type="STRING" id="765915.A0A1Y2HA93"/>
<dbReference type="Proteomes" id="UP000193411">
    <property type="component" value="Unassembled WGS sequence"/>
</dbReference>
<dbReference type="AlphaFoldDB" id="A0A1Y2HA93"/>
<reference evidence="5 6" key="1">
    <citation type="submission" date="2016-07" db="EMBL/GenBank/DDBJ databases">
        <title>Pervasive Adenine N6-methylation of Active Genes in Fungi.</title>
        <authorList>
            <consortium name="DOE Joint Genome Institute"/>
            <person name="Mondo S.J."/>
            <person name="Dannebaum R.O."/>
            <person name="Kuo R.C."/>
            <person name="Labutti K."/>
            <person name="Haridas S."/>
            <person name="Kuo A."/>
            <person name="Salamov A."/>
            <person name="Ahrendt S.R."/>
            <person name="Lipzen A."/>
            <person name="Sullivan W."/>
            <person name="Andreopoulos W.B."/>
            <person name="Clum A."/>
            <person name="Lindquist E."/>
            <person name="Daum C."/>
            <person name="Ramamoorthy G.K."/>
            <person name="Gryganskyi A."/>
            <person name="Culley D."/>
            <person name="Magnuson J.K."/>
            <person name="James T.Y."/>
            <person name="O'Malley M.A."/>
            <person name="Stajich J.E."/>
            <person name="Spatafora J.W."/>
            <person name="Visel A."/>
            <person name="Grigoriev I.V."/>
        </authorList>
    </citation>
    <scope>NUCLEOTIDE SEQUENCE [LARGE SCALE GENOMIC DNA]</scope>
    <source>
        <strain evidence="5 6">PL171</strain>
    </source>
</reference>
<keyword evidence="6" id="KW-1185">Reference proteome</keyword>
<organism evidence="5 6">
    <name type="scientific">Catenaria anguillulae PL171</name>
    <dbReference type="NCBI Taxonomy" id="765915"/>
    <lineage>
        <taxon>Eukaryota</taxon>
        <taxon>Fungi</taxon>
        <taxon>Fungi incertae sedis</taxon>
        <taxon>Blastocladiomycota</taxon>
        <taxon>Blastocladiomycetes</taxon>
        <taxon>Blastocladiales</taxon>
        <taxon>Catenariaceae</taxon>
        <taxon>Catenaria</taxon>
    </lineage>
</organism>
<gene>
    <name evidence="5" type="ORF">BCR44DRAFT_1265835</name>
</gene>
<feature type="compositionally biased region" description="Basic and acidic residues" evidence="3">
    <location>
        <begin position="210"/>
        <end position="220"/>
    </location>
</feature>
<dbReference type="EMBL" id="MCFL01000059">
    <property type="protein sequence ID" value="ORZ31508.1"/>
    <property type="molecule type" value="Genomic_DNA"/>
</dbReference>
<feature type="compositionally biased region" description="Low complexity" evidence="3">
    <location>
        <begin position="157"/>
        <end position="172"/>
    </location>
</feature>
<dbReference type="PROSITE" id="PS50002">
    <property type="entry name" value="SH3"/>
    <property type="match status" value="1"/>
</dbReference>
<comment type="caution">
    <text evidence="5">The sequence shown here is derived from an EMBL/GenBank/DDBJ whole genome shotgun (WGS) entry which is preliminary data.</text>
</comment>
<dbReference type="Pfam" id="PF14604">
    <property type="entry name" value="SH3_9"/>
    <property type="match status" value="1"/>
</dbReference>
<dbReference type="PANTHER" id="PTHR15735">
    <property type="entry name" value="FCH AND DOUBLE SH3 DOMAINS PROTEIN"/>
    <property type="match status" value="1"/>
</dbReference>
<evidence type="ECO:0000256" key="3">
    <source>
        <dbReference type="SAM" id="MobiDB-lite"/>
    </source>
</evidence>
<protein>
    <recommendedName>
        <fullName evidence="4">SH3 domain-containing protein</fullName>
    </recommendedName>
</protein>
<feature type="region of interest" description="Disordered" evidence="3">
    <location>
        <begin position="120"/>
        <end position="140"/>
    </location>
</feature>
<dbReference type="OrthoDB" id="19092at2759"/>
<name>A0A1Y2HA93_9FUNG</name>
<dbReference type="SUPFAM" id="SSF50044">
    <property type="entry name" value="SH3-domain"/>
    <property type="match status" value="1"/>
</dbReference>
<dbReference type="SMART" id="SM00326">
    <property type="entry name" value="SH3"/>
    <property type="match status" value="1"/>
</dbReference>
<feature type="compositionally biased region" description="Polar residues" evidence="3">
    <location>
        <begin position="173"/>
        <end position="187"/>
    </location>
</feature>